<keyword evidence="1" id="KW-0472">Membrane</keyword>
<evidence type="ECO:0000313" key="2">
    <source>
        <dbReference type="EMBL" id="MBR8534440.1"/>
    </source>
</evidence>
<dbReference type="RefSeq" id="WP_212188343.1">
    <property type="nucleotide sequence ID" value="NZ_JAGTAR010000002.1"/>
</dbReference>
<keyword evidence="3" id="KW-1185">Reference proteome</keyword>
<feature type="transmembrane region" description="Helical" evidence="1">
    <location>
        <begin position="115"/>
        <end position="144"/>
    </location>
</feature>
<sequence>MKPPKGLTPEQEKEWKQHHVSLSTLFRIYGGFMGFIESGYFWFALISAIALMSFNQLVFGFESYELIVSIKELLLSTFPSILGFNIGAYALVIGFGDKSVLDKIRAAKGTNNFSLFQTIGGTFAMSVLIQATTFGIAFILHIFIRSFGSVNLFDLSQHGINMANNFTAFILLFFSIYSVALIPKIVLNVFSFSQLFHYFSKNS</sequence>
<name>A0A941F313_9BACT</name>
<keyword evidence="1" id="KW-1133">Transmembrane helix</keyword>
<dbReference type="EMBL" id="JAGTAR010000002">
    <property type="protein sequence ID" value="MBR8534440.1"/>
    <property type="molecule type" value="Genomic_DNA"/>
</dbReference>
<comment type="caution">
    <text evidence="2">The sequence shown here is derived from an EMBL/GenBank/DDBJ whole genome shotgun (WGS) entry which is preliminary data.</text>
</comment>
<organism evidence="2 3">
    <name type="scientific">Carboxylicivirga sediminis</name>
    <dbReference type="NCBI Taxonomy" id="2006564"/>
    <lineage>
        <taxon>Bacteria</taxon>
        <taxon>Pseudomonadati</taxon>
        <taxon>Bacteroidota</taxon>
        <taxon>Bacteroidia</taxon>
        <taxon>Marinilabiliales</taxon>
        <taxon>Marinilabiliaceae</taxon>
        <taxon>Carboxylicivirga</taxon>
    </lineage>
</organism>
<protein>
    <submittedName>
        <fullName evidence="2">Uncharacterized protein</fullName>
    </submittedName>
</protein>
<evidence type="ECO:0000313" key="3">
    <source>
        <dbReference type="Proteomes" id="UP000679220"/>
    </source>
</evidence>
<gene>
    <name evidence="2" type="ORF">KDU71_02625</name>
</gene>
<feature type="transmembrane region" description="Helical" evidence="1">
    <location>
        <begin position="73"/>
        <end position="95"/>
    </location>
</feature>
<reference evidence="2" key="2">
    <citation type="submission" date="2021-04" db="EMBL/GenBank/DDBJ databases">
        <authorList>
            <person name="Zhang T."/>
            <person name="Zhang Y."/>
            <person name="Lu D."/>
            <person name="Zuo D."/>
            <person name="Du Z."/>
        </authorList>
    </citation>
    <scope>NUCLEOTIDE SEQUENCE</scope>
    <source>
        <strain evidence="2">JR1</strain>
    </source>
</reference>
<feature type="transmembrane region" description="Helical" evidence="1">
    <location>
        <begin position="165"/>
        <end position="186"/>
    </location>
</feature>
<proteinExistence type="predicted"/>
<feature type="transmembrane region" description="Helical" evidence="1">
    <location>
        <begin position="40"/>
        <end position="61"/>
    </location>
</feature>
<evidence type="ECO:0000256" key="1">
    <source>
        <dbReference type="SAM" id="Phobius"/>
    </source>
</evidence>
<reference evidence="2" key="1">
    <citation type="journal article" date="2018" name="Int. J. Syst. Evol. Microbiol.">
        <title>Carboxylicivirga sediminis sp. nov., isolated from coastal sediment.</title>
        <authorList>
            <person name="Wang F.Q."/>
            <person name="Ren L.H."/>
            <person name="Zou R.J."/>
            <person name="Sun Y.Z."/>
            <person name="Liu X.J."/>
            <person name="Jiang F."/>
            <person name="Liu L.J."/>
        </authorList>
    </citation>
    <scope>NUCLEOTIDE SEQUENCE</scope>
    <source>
        <strain evidence="2">JR1</strain>
    </source>
</reference>
<keyword evidence="1" id="KW-0812">Transmembrane</keyword>
<dbReference type="Proteomes" id="UP000679220">
    <property type="component" value="Unassembled WGS sequence"/>
</dbReference>
<dbReference type="AlphaFoldDB" id="A0A941F313"/>
<accession>A0A941F313</accession>